<evidence type="ECO:0000256" key="3">
    <source>
        <dbReference type="ARBA" id="ARBA00022448"/>
    </source>
</evidence>
<comment type="similarity">
    <text evidence="2 12 13">Belongs to the TonB-dependent receptor family.</text>
</comment>
<dbReference type="Gene3D" id="2.40.170.20">
    <property type="entry name" value="TonB-dependent receptor, beta-barrel domain"/>
    <property type="match status" value="1"/>
</dbReference>
<organism evidence="18 19">
    <name type="scientific">Hydrogenophaga laconesensis</name>
    <dbReference type="NCBI Taxonomy" id="1805971"/>
    <lineage>
        <taxon>Bacteria</taxon>
        <taxon>Pseudomonadati</taxon>
        <taxon>Pseudomonadota</taxon>
        <taxon>Betaproteobacteria</taxon>
        <taxon>Burkholderiales</taxon>
        <taxon>Comamonadaceae</taxon>
        <taxon>Hydrogenophaga</taxon>
    </lineage>
</organism>
<dbReference type="Pfam" id="PF00593">
    <property type="entry name" value="TonB_dep_Rec_b-barrel"/>
    <property type="match status" value="1"/>
</dbReference>
<evidence type="ECO:0000256" key="5">
    <source>
        <dbReference type="ARBA" id="ARBA00022692"/>
    </source>
</evidence>
<dbReference type="InterPro" id="IPR039426">
    <property type="entry name" value="TonB-dep_rcpt-like"/>
</dbReference>
<evidence type="ECO:0000256" key="2">
    <source>
        <dbReference type="ARBA" id="ARBA00009810"/>
    </source>
</evidence>
<keyword evidence="5 12" id="KW-0812">Transmembrane</keyword>
<feature type="signal peptide" evidence="15">
    <location>
        <begin position="1"/>
        <end position="24"/>
    </location>
</feature>
<dbReference type="CDD" id="cd01347">
    <property type="entry name" value="ligand_gated_channel"/>
    <property type="match status" value="1"/>
</dbReference>
<keyword evidence="10" id="KW-0675">Receptor</keyword>
<dbReference type="PANTHER" id="PTHR30069:SF53">
    <property type="entry name" value="COLICIN I RECEPTOR-RELATED"/>
    <property type="match status" value="1"/>
</dbReference>
<evidence type="ECO:0000259" key="16">
    <source>
        <dbReference type="Pfam" id="PF00593"/>
    </source>
</evidence>
<evidence type="ECO:0000256" key="10">
    <source>
        <dbReference type="ARBA" id="ARBA00023170"/>
    </source>
</evidence>
<keyword evidence="9 12" id="KW-0472">Membrane</keyword>
<feature type="domain" description="TonB-dependent receptor plug" evidence="17">
    <location>
        <begin position="51"/>
        <end position="153"/>
    </location>
</feature>
<evidence type="ECO:0000256" key="7">
    <source>
        <dbReference type="ARBA" id="ARBA00023065"/>
    </source>
</evidence>
<dbReference type="InterPro" id="IPR012910">
    <property type="entry name" value="Plug_dom"/>
</dbReference>
<sequence>MKNCTLAVLPLALLAGFGSSASHAQQASAPTTLKETVVTATRVETRTDAVLSDVVVIEAETIRQSAGRSLSEILSRQAGIQMTANGGLGKQSGLFIRGTEARHMLLLIDGVRYGSSTSGSAVLDNIPLSAIDRIEVLKGPASGQYGSDAVGGVVQVFTRRGAKGFHPQASVTVGSYGHREATAGFSGGTDELTYSLNVGRLREDGFSATNSRVAFGNYNPDKDGFEQDSVSGSLRWAFAPGWSTDVHFTQADGTSRFDQGPGTFDVRSETTTRAAGWGLERKWSADSRTQLRLSRSNDKSDSISSPAPADVFNTAQTQITLQHDWNTALGNLLVGVESIKEEVTGTQAYAVRSRTTDAAFIGITGQAGNHLWQANMRRDDNSQFGGATTGFASYGYQLTPNWRPHVAYGTSFKMPSFNTLYYVSPFFNGNPTTQPERGKSSEVGLTYTQGLHEVKLTRFDNRVRGFITLQPVVANVPRARMEGWTLAYTGSAGAWSWFTNLELLDARNEITGRKLQRRADEVLTAGLDHKLGAWNWGASLQLVSDRYENATNTQRLPGFGTLDLYARYALGKDWSLALRLNNVGDKAYETAYGYNQPGRATYVTLNWAPKP</sequence>
<dbReference type="EMBL" id="JAVDWE010000004">
    <property type="protein sequence ID" value="MDR7094271.1"/>
    <property type="molecule type" value="Genomic_DNA"/>
</dbReference>
<evidence type="ECO:0000256" key="13">
    <source>
        <dbReference type="RuleBase" id="RU003357"/>
    </source>
</evidence>
<evidence type="ECO:0000313" key="19">
    <source>
        <dbReference type="Proteomes" id="UP001265550"/>
    </source>
</evidence>
<evidence type="ECO:0000259" key="17">
    <source>
        <dbReference type="Pfam" id="PF07715"/>
    </source>
</evidence>
<evidence type="ECO:0000256" key="6">
    <source>
        <dbReference type="ARBA" id="ARBA00022729"/>
    </source>
</evidence>
<dbReference type="Gene3D" id="2.170.130.10">
    <property type="entry name" value="TonB-dependent receptor, plug domain"/>
    <property type="match status" value="1"/>
</dbReference>
<feature type="region of interest" description="Disordered" evidence="14">
    <location>
        <begin position="288"/>
        <end position="309"/>
    </location>
</feature>
<evidence type="ECO:0000256" key="15">
    <source>
        <dbReference type="SAM" id="SignalP"/>
    </source>
</evidence>
<keyword evidence="7" id="KW-0406">Ion transport</keyword>
<evidence type="ECO:0000256" key="12">
    <source>
        <dbReference type="PROSITE-ProRule" id="PRU01360"/>
    </source>
</evidence>
<dbReference type="InterPro" id="IPR036942">
    <property type="entry name" value="Beta-barrel_TonB_sf"/>
</dbReference>
<feature type="chain" id="PRO_5045371144" evidence="15">
    <location>
        <begin position="25"/>
        <end position="611"/>
    </location>
</feature>
<evidence type="ECO:0000313" key="18">
    <source>
        <dbReference type="EMBL" id="MDR7094271.1"/>
    </source>
</evidence>
<keyword evidence="6 15" id="KW-0732">Signal</keyword>
<comment type="subcellular location">
    <subcellularLocation>
        <location evidence="1 12">Cell outer membrane</location>
        <topology evidence="1 12">Multi-pass membrane protein</topology>
    </subcellularLocation>
</comment>
<dbReference type="SUPFAM" id="SSF56935">
    <property type="entry name" value="Porins"/>
    <property type="match status" value="1"/>
</dbReference>
<dbReference type="Proteomes" id="UP001265550">
    <property type="component" value="Unassembled WGS sequence"/>
</dbReference>
<keyword evidence="19" id="KW-1185">Reference proteome</keyword>
<gene>
    <name evidence="18" type="ORF">J2X09_002009</name>
</gene>
<dbReference type="Pfam" id="PF07715">
    <property type="entry name" value="Plug"/>
    <property type="match status" value="1"/>
</dbReference>
<evidence type="ECO:0000256" key="14">
    <source>
        <dbReference type="SAM" id="MobiDB-lite"/>
    </source>
</evidence>
<dbReference type="PROSITE" id="PS52016">
    <property type="entry name" value="TONB_DEPENDENT_REC_3"/>
    <property type="match status" value="1"/>
</dbReference>
<dbReference type="InterPro" id="IPR000531">
    <property type="entry name" value="Beta-barrel_TonB"/>
</dbReference>
<evidence type="ECO:0000256" key="9">
    <source>
        <dbReference type="ARBA" id="ARBA00023136"/>
    </source>
</evidence>
<evidence type="ECO:0000256" key="1">
    <source>
        <dbReference type="ARBA" id="ARBA00004571"/>
    </source>
</evidence>
<keyword evidence="3 12" id="KW-0813">Transport</keyword>
<feature type="domain" description="TonB-dependent receptor-like beta-barrel" evidence="16">
    <location>
        <begin position="180"/>
        <end position="583"/>
    </location>
</feature>
<accession>A0ABU1V9W1</accession>
<protein>
    <submittedName>
        <fullName evidence="18">Vitamin B12 transporter</fullName>
    </submittedName>
</protein>
<name>A0ABU1V9W1_9BURK</name>
<dbReference type="RefSeq" id="WP_204733031.1">
    <property type="nucleotide sequence ID" value="NZ_JAVDWE010000004.1"/>
</dbReference>
<keyword evidence="11 12" id="KW-0998">Cell outer membrane</keyword>
<dbReference type="PANTHER" id="PTHR30069">
    <property type="entry name" value="TONB-DEPENDENT OUTER MEMBRANE RECEPTOR"/>
    <property type="match status" value="1"/>
</dbReference>
<comment type="caution">
    <text evidence="18">The sequence shown here is derived from an EMBL/GenBank/DDBJ whole genome shotgun (WGS) entry which is preliminary data.</text>
</comment>
<keyword evidence="8 13" id="KW-0798">TonB box</keyword>
<evidence type="ECO:0000256" key="8">
    <source>
        <dbReference type="ARBA" id="ARBA00023077"/>
    </source>
</evidence>
<dbReference type="InterPro" id="IPR037066">
    <property type="entry name" value="Plug_dom_sf"/>
</dbReference>
<keyword evidence="4 12" id="KW-1134">Transmembrane beta strand</keyword>
<proteinExistence type="inferred from homology"/>
<reference evidence="18 19" key="1">
    <citation type="submission" date="2023-07" db="EMBL/GenBank/DDBJ databases">
        <title>Sorghum-associated microbial communities from plants grown in Nebraska, USA.</title>
        <authorList>
            <person name="Schachtman D."/>
        </authorList>
    </citation>
    <scope>NUCLEOTIDE SEQUENCE [LARGE SCALE GENOMIC DNA]</scope>
    <source>
        <strain evidence="18 19">BE240</strain>
    </source>
</reference>
<evidence type="ECO:0000256" key="11">
    <source>
        <dbReference type="ARBA" id="ARBA00023237"/>
    </source>
</evidence>
<evidence type="ECO:0000256" key="4">
    <source>
        <dbReference type="ARBA" id="ARBA00022452"/>
    </source>
</evidence>